<dbReference type="PANTHER" id="PTHR11161:SF0">
    <property type="entry name" value="O-ACYLTRANSFERASE LIKE PROTEIN"/>
    <property type="match status" value="1"/>
</dbReference>
<protein>
    <recommendedName>
        <fullName evidence="1">Acyltransferase 3 domain-containing protein</fullName>
    </recommendedName>
</protein>
<name>A0A131ZZI8_SARSC</name>
<feature type="domain" description="Acyltransferase 3" evidence="1">
    <location>
        <begin position="11"/>
        <end position="409"/>
    </location>
</feature>
<gene>
    <name evidence="2" type="ORF">QR98_0027250</name>
</gene>
<dbReference type="OrthoDB" id="10006435at2759"/>
<proteinExistence type="predicted"/>
<dbReference type="GO" id="GO:0016747">
    <property type="term" value="F:acyltransferase activity, transferring groups other than amino-acyl groups"/>
    <property type="evidence" value="ECO:0007669"/>
    <property type="project" value="InterPro"/>
</dbReference>
<sequence>MDIKQITYNVFSHLLVNGTFSVDCFFFIGGYLFMHNLRRYIEESKRIDRDNSSSLSELGTTTKFDKIQSSKTNLSLFVLYLNRYLRMTPTMIFIIGFGAITLRYFGSGPEWTNSTVMFDLWCRKNWWINLLYLHNFLDTDNMCLSHSWYSAVDFQFYLIASILIILLRRRAAIGIGLSLFLILGSICITWIMTIVNNYPAVPYFNDIMFVYKNRLFAIDFKQTILFFKFLPPPNRPLDVINSYYQNIYIKPYCRIGPYLIGLLLAYAIIINQNSRKLTKSQLILGWSFTIVSTLGVITAMLPANNGDIPSVQLAAIYSSTSRIIWSLGLAWITFVSSKNQGGFVQRFFSLKCWIPFSRLTYCAYLVHPIIIALFYGSRQQTFDYSFYLILYFTISNICITYLASIILALFIEYPISAIGKILLQ</sequence>
<evidence type="ECO:0000313" key="2">
    <source>
        <dbReference type="EMBL" id="KPM04282.1"/>
    </source>
</evidence>
<dbReference type="Pfam" id="PF01757">
    <property type="entry name" value="Acyl_transf_3"/>
    <property type="match status" value="1"/>
</dbReference>
<evidence type="ECO:0000313" key="3">
    <source>
        <dbReference type="Proteomes" id="UP000616769"/>
    </source>
</evidence>
<dbReference type="PANTHER" id="PTHR11161">
    <property type="entry name" value="O-ACYLTRANSFERASE"/>
    <property type="match status" value="1"/>
</dbReference>
<evidence type="ECO:0000259" key="1">
    <source>
        <dbReference type="Pfam" id="PF01757"/>
    </source>
</evidence>
<dbReference type="InterPro" id="IPR002656">
    <property type="entry name" value="Acyl_transf_3_dom"/>
</dbReference>
<reference evidence="2 3" key="1">
    <citation type="journal article" date="2015" name="Parasit. Vectors">
        <title>Draft genome of the scabies mite.</title>
        <authorList>
            <person name="Rider S.D.Jr."/>
            <person name="Morgan M.S."/>
            <person name="Arlian L.G."/>
        </authorList>
    </citation>
    <scope>NUCLEOTIDE SEQUENCE [LARGE SCALE GENOMIC DNA]</scope>
    <source>
        <strain evidence="2">Arlian Lab</strain>
    </source>
</reference>
<dbReference type="VEuPathDB" id="VectorBase:SSCA003005"/>
<comment type="caution">
    <text evidence="2">The sequence shown here is derived from an EMBL/GenBank/DDBJ whole genome shotgun (WGS) entry which is preliminary data.</text>
</comment>
<dbReference type="Proteomes" id="UP000616769">
    <property type="component" value="Unassembled WGS sequence"/>
</dbReference>
<dbReference type="AlphaFoldDB" id="A0A131ZZI8"/>
<organism evidence="2 3">
    <name type="scientific">Sarcoptes scabiei</name>
    <name type="common">Itch mite</name>
    <name type="synonym">Acarus scabiei</name>
    <dbReference type="NCBI Taxonomy" id="52283"/>
    <lineage>
        <taxon>Eukaryota</taxon>
        <taxon>Metazoa</taxon>
        <taxon>Ecdysozoa</taxon>
        <taxon>Arthropoda</taxon>
        <taxon>Chelicerata</taxon>
        <taxon>Arachnida</taxon>
        <taxon>Acari</taxon>
        <taxon>Acariformes</taxon>
        <taxon>Sarcoptiformes</taxon>
        <taxon>Astigmata</taxon>
        <taxon>Psoroptidia</taxon>
        <taxon>Sarcoptoidea</taxon>
        <taxon>Sarcoptidae</taxon>
        <taxon>Sarcoptinae</taxon>
        <taxon>Sarcoptes</taxon>
    </lineage>
</organism>
<accession>A0A131ZZI8</accession>
<feature type="non-terminal residue" evidence="2">
    <location>
        <position position="424"/>
    </location>
</feature>
<dbReference type="EMBL" id="JXLN01008032">
    <property type="protein sequence ID" value="KPM04282.1"/>
    <property type="molecule type" value="Genomic_DNA"/>
</dbReference>
<dbReference type="InterPro" id="IPR052728">
    <property type="entry name" value="O2_lipid_transport_reg"/>
</dbReference>